<keyword evidence="5 9" id="KW-0812">Transmembrane</keyword>
<dbReference type="eggNOG" id="ENOG502QTNE">
    <property type="taxonomic scope" value="Eukaryota"/>
</dbReference>
<comment type="similarity">
    <text evidence="2">Belongs to the major facilitator superfamily.</text>
</comment>
<feature type="transmembrane region" description="Helical" evidence="9">
    <location>
        <begin position="64"/>
        <end position="87"/>
    </location>
</feature>
<dbReference type="OrthoDB" id="199930at2759"/>
<dbReference type="Pfam" id="PF07690">
    <property type="entry name" value="MFS_1"/>
    <property type="match status" value="1"/>
</dbReference>
<evidence type="ECO:0000313" key="11">
    <source>
        <dbReference type="Proteomes" id="UP000006310"/>
    </source>
</evidence>
<dbReference type="GO" id="GO:0022857">
    <property type="term" value="F:transmembrane transporter activity"/>
    <property type="evidence" value="ECO:0007669"/>
    <property type="project" value="InterPro"/>
</dbReference>
<evidence type="ECO:0000313" key="10">
    <source>
        <dbReference type="EMBL" id="CCK70176.1"/>
    </source>
</evidence>
<dbReference type="InterPro" id="IPR036259">
    <property type="entry name" value="MFS_trans_sf"/>
</dbReference>
<evidence type="ECO:0000256" key="6">
    <source>
        <dbReference type="ARBA" id="ARBA00022989"/>
    </source>
</evidence>
<feature type="transmembrane region" description="Helical" evidence="9">
    <location>
        <begin position="202"/>
        <end position="221"/>
    </location>
</feature>
<keyword evidence="6 9" id="KW-1133">Transmembrane helix</keyword>
<reference evidence="10 11" key="1">
    <citation type="journal article" date="2011" name="Proc. Natl. Acad. Sci. U.S.A.">
        <title>Evolutionary erosion of yeast sex chromosomes by mating-type switching accidents.</title>
        <authorList>
            <person name="Gordon J.L."/>
            <person name="Armisen D."/>
            <person name="Proux-Wera E."/>
            <person name="Oheigeartaigh S.S."/>
            <person name="Byrne K.P."/>
            <person name="Wolfe K.H."/>
        </authorList>
    </citation>
    <scope>NUCLEOTIDE SEQUENCE [LARGE SCALE GENOMIC DNA]</scope>
    <source>
        <strain evidence="11">ATCC MYA-139 / BCRC 22969 / CBS 8797 / CCRC 22969 / KCTC 17520 / NBRC 10181 / NCYC 3082</strain>
    </source>
</reference>
<dbReference type="Proteomes" id="UP000006310">
    <property type="component" value="Chromosome 4"/>
</dbReference>
<dbReference type="AlphaFoldDB" id="J7S786"/>
<dbReference type="RefSeq" id="XP_022464422.1">
    <property type="nucleotide sequence ID" value="XM_022607869.1"/>
</dbReference>
<evidence type="ECO:0000256" key="3">
    <source>
        <dbReference type="ARBA" id="ARBA00022448"/>
    </source>
</evidence>
<feature type="transmembrane region" description="Helical" evidence="9">
    <location>
        <begin position="495"/>
        <end position="515"/>
    </location>
</feature>
<dbReference type="GO" id="GO:0000329">
    <property type="term" value="C:fungal-type vacuole membrane"/>
    <property type="evidence" value="ECO:0007669"/>
    <property type="project" value="EnsemblFungi"/>
</dbReference>
<dbReference type="PANTHER" id="PTHR21576">
    <property type="entry name" value="UNCHARACTERIZED NODULIN-LIKE PROTEIN"/>
    <property type="match status" value="1"/>
</dbReference>
<evidence type="ECO:0000256" key="8">
    <source>
        <dbReference type="ARBA" id="ARBA00039330"/>
    </source>
</evidence>
<evidence type="ECO:0000256" key="1">
    <source>
        <dbReference type="ARBA" id="ARBA00004128"/>
    </source>
</evidence>
<dbReference type="InterPro" id="IPR011701">
    <property type="entry name" value="MFS"/>
</dbReference>
<keyword evidence="7 9" id="KW-0472">Membrane</keyword>
<dbReference type="OMA" id="VGMYLCL"/>
<evidence type="ECO:0000256" key="2">
    <source>
        <dbReference type="ARBA" id="ARBA00008335"/>
    </source>
</evidence>
<feature type="transmembrane region" description="Helical" evidence="9">
    <location>
        <begin position="417"/>
        <end position="445"/>
    </location>
</feature>
<feature type="transmembrane region" description="Helical" evidence="9">
    <location>
        <begin position="31"/>
        <end position="52"/>
    </location>
</feature>
<reference evidence="11" key="2">
    <citation type="submission" date="2012-08" db="EMBL/GenBank/DDBJ databases">
        <title>Genome sequence of Kazachstania naganishii.</title>
        <authorList>
            <person name="Gordon J.L."/>
            <person name="Armisen D."/>
            <person name="Proux-Wera E."/>
            <person name="OhEigeartaigh S.S."/>
            <person name="Byrne K.P."/>
            <person name="Wolfe K.H."/>
        </authorList>
    </citation>
    <scope>NUCLEOTIDE SEQUENCE [LARGE SCALE GENOMIC DNA]</scope>
    <source>
        <strain evidence="11">ATCC MYA-139 / BCRC 22969 / CBS 8797 / CCRC 22969 / KCTC 17520 / NBRC 10181 / NCYC 3082</strain>
    </source>
</reference>
<evidence type="ECO:0000256" key="5">
    <source>
        <dbReference type="ARBA" id="ARBA00022692"/>
    </source>
</evidence>
<dbReference type="GeneID" id="34525865"/>
<dbReference type="SUPFAM" id="SSF103473">
    <property type="entry name" value="MFS general substrate transporter"/>
    <property type="match status" value="1"/>
</dbReference>
<dbReference type="EMBL" id="HE978317">
    <property type="protein sequence ID" value="CCK70176.1"/>
    <property type="molecule type" value="Genomic_DNA"/>
</dbReference>
<feature type="transmembrane region" description="Helical" evidence="9">
    <location>
        <begin position="457"/>
        <end position="475"/>
    </location>
</feature>
<sequence length="521" mass="56646">MPLSSIEHSLSYQVRRWLPHVLSTRASHRTAYVLSLLSALTSGFISLVSLYSYPWKVRLNYTSWQINTISSMASLGAYLVPPVLGILADNHGPITLSCLSIVGFIPSYSYLAYIFNHPEISQTGSSFGVVVACFVVIGISTSALYFSALLTCTKLYPQRKLLSISFPTTCIGISSLVGSQILKFKVFWYDDMSINETYLNLNVVFKCLAILYVIIGLSAWVSTGTVSMITYAEDLKQEADLLEEESDTPTDAVYDVESFEAASLLHTSRSSISISSAMLATTNYGTQKSDVATWEQPKSVFRDPTLYLLAITMLLTLGPLEMFVTDMASLSNLILDSNKTTSSNTNTQNVPSTLLSIFALSSTAARLTSGVISDYLLDHNLKLRRILLPLLVLTLVSQVLILALTESSFLKGLSVKANILISGAVLGVSYGGLFTIYPTLVLTVWGQKSFGSAYGSLMVAPALGSVVSCMQYALIYDSRCVRNVVGTCISAVYKFGTAQVLVAIVITCIMLKGWGKRGHQA</sequence>
<keyword evidence="3" id="KW-0813">Transport</keyword>
<evidence type="ECO:0000256" key="7">
    <source>
        <dbReference type="ARBA" id="ARBA00023136"/>
    </source>
</evidence>
<dbReference type="PANTHER" id="PTHR21576:SF45">
    <property type="entry name" value="TRANSPORTER MCH1-RELATED"/>
    <property type="match status" value="1"/>
</dbReference>
<feature type="transmembrane region" description="Helical" evidence="9">
    <location>
        <begin position="161"/>
        <end position="182"/>
    </location>
</feature>
<name>J7S786_HUIN7</name>
<feature type="transmembrane region" description="Helical" evidence="9">
    <location>
        <begin position="127"/>
        <end position="149"/>
    </location>
</feature>
<dbReference type="HOGENOM" id="CLU_012596_3_0_1"/>
<feature type="transmembrane region" description="Helical" evidence="9">
    <location>
        <begin position="386"/>
        <end position="405"/>
    </location>
</feature>
<accession>J7S786</accession>
<dbReference type="Gene3D" id="1.20.1250.20">
    <property type="entry name" value="MFS general substrate transporter like domains"/>
    <property type="match status" value="1"/>
</dbReference>
<protein>
    <recommendedName>
        <fullName evidence="8">Probable transporter MCH1</fullName>
    </recommendedName>
</protein>
<feature type="transmembrane region" description="Helical" evidence="9">
    <location>
        <begin position="94"/>
        <end position="115"/>
    </location>
</feature>
<organism evidence="10 11">
    <name type="scientific">Huiozyma naganishii (strain ATCC MYA-139 / BCRC 22969 / CBS 8797 / KCTC 17520 / NBRC 10181 / NCYC 3082 / Yp74L-3)</name>
    <name type="common">Yeast</name>
    <name type="synonym">Kazachstania naganishii</name>
    <dbReference type="NCBI Taxonomy" id="1071383"/>
    <lineage>
        <taxon>Eukaryota</taxon>
        <taxon>Fungi</taxon>
        <taxon>Dikarya</taxon>
        <taxon>Ascomycota</taxon>
        <taxon>Saccharomycotina</taxon>
        <taxon>Saccharomycetes</taxon>
        <taxon>Saccharomycetales</taxon>
        <taxon>Saccharomycetaceae</taxon>
        <taxon>Huiozyma</taxon>
    </lineage>
</organism>
<keyword evidence="4" id="KW-0926">Vacuole</keyword>
<evidence type="ECO:0000256" key="4">
    <source>
        <dbReference type="ARBA" id="ARBA00022554"/>
    </source>
</evidence>
<dbReference type="KEGG" id="kng:KNAG_0D04300"/>
<proteinExistence type="inferred from homology"/>
<evidence type="ECO:0000256" key="9">
    <source>
        <dbReference type="SAM" id="Phobius"/>
    </source>
</evidence>
<gene>
    <name evidence="10" type="primary">KNAG0D04300</name>
    <name evidence="10" type="ordered locus">KNAG_0D04300</name>
</gene>
<comment type="subcellular location">
    <subcellularLocation>
        <location evidence="1">Vacuole membrane</location>
        <topology evidence="1">Multi-pass membrane protein</topology>
    </subcellularLocation>
</comment>
<feature type="transmembrane region" description="Helical" evidence="9">
    <location>
        <begin position="306"/>
        <end position="334"/>
    </location>
</feature>
<keyword evidence="11" id="KW-1185">Reference proteome</keyword>